<feature type="region of interest" description="Disordered" evidence="5">
    <location>
        <begin position="169"/>
        <end position="194"/>
    </location>
</feature>
<gene>
    <name evidence="7" type="ORF">MATL_G00156130</name>
</gene>
<feature type="compositionally biased region" description="Low complexity" evidence="5">
    <location>
        <begin position="371"/>
        <end position="387"/>
    </location>
</feature>
<dbReference type="PANTHER" id="PTHR46253:SF2">
    <property type="entry name" value="TGF-BETA-ACTIVATED KINASE 1 AND MAP3K7-BINDING PROTEIN 2"/>
    <property type="match status" value="1"/>
</dbReference>
<feature type="compositionally biased region" description="Low complexity" evidence="5">
    <location>
        <begin position="330"/>
        <end position="357"/>
    </location>
</feature>
<proteinExistence type="predicted"/>
<feature type="compositionally biased region" description="Polar residues" evidence="5">
    <location>
        <begin position="169"/>
        <end position="180"/>
    </location>
</feature>
<dbReference type="InterPro" id="IPR036443">
    <property type="entry name" value="Znf_RanBP2_sf"/>
</dbReference>
<sequence length="700" mass="74144">MAQGSPGIDLQVLHDLRQTFPESPEGAVSQCLLPQKRSDSDGCSKRPPQASGEANLGLSRLRNHMTQLHLGLQSQNAPVTPPRDGPRINGGRTLSHSLSDGPLRTGQSEFLPAEPLSAPAQVPAGLRVFAAMDAAQGPQLGLYPLAGKELLSGPQPAPRFSPITVTLAPNVQSGRKTPTSLHIHGGAQAGPGSPQANAIYIRPYVTQAGAARLSQQHAGRLQSSSLSQQQQQQQQVSQPPSPLASQPQSQGHQTLHVYMPITSPTNPQAPSVHQASSGAQASSSLSSSSSSPSFSQYNIQNISTGPCKNQIEIKLESPQRNNSASAVLRPGAGPASGSSSCPSPAASSPAPLSVTASGLGRSQPKLYISATPPAAAAPEEASGSSGSRPQPTLYISTNAGGDEAGGGSSRPTLYISANPSLQGPPGGARTVSGQVSMGPAYIHHHPPRSRASAASPRVMATQPNTKYTFKITVSPNKPPTAHPRVLPAAFQPADLCSLPSDHFVEPEPHHLSDPLSARRERPSEARRLSTGSDDLAYTQALLLHQRARMERLWRDLELKKLTLERLKEEVSEMQGDLAQRQAHRSCSTSPAPSIDEVQQLRCKNRMLQMDIDRVTKETDLCQAKGALLNQSDHNPPDSTPPPGAVPPNRKGTSADSACKSPQRVRDGEEDEGVAWSCTACTFLNHPALLRCEQCEFPRHF</sequence>
<dbReference type="GO" id="GO:0043123">
    <property type="term" value="P:positive regulation of canonical NF-kappaB signal transduction"/>
    <property type="evidence" value="ECO:0007669"/>
    <property type="project" value="TreeGrafter"/>
</dbReference>
<dbReference type="SMART" id="SM00547">
    <property type="entry name" value="ZnF_RBZ"/>
    <property type="match status" value="1"/>
</dbReference>
<feature type="region of interest" description="Disordered" evidence="5">
    <location>
        <begin position="576"/>
        <end position="595"/>
    </location>
</feature>
<dbReference type="GO" id="GO:0008270">
    <property type="term" value="F:zinc ion binding"/>
    <property type="evidence" value="ECO:0007669"/>
    <property type="project" value="UniProtKB-KW"/>
</dbReference>
<keyword evidence="3" id="KW-0862">Zinc</keyword>
<evidence type="ECO:0000313" key="8">
    <source>
        <dbReference type="Proteomes" id="UP001046870"/>
    </source>
</evidence>
<accession>A0A9D3PPT5</accession>
<comment type="caution">
    <text evidence="7">The sequence shown here is derived from an EMBL/GenBank/DDBJ whole genome shotgun (WGS) entry which is preliminary data.</text>
</comment>
<reference evidence="7" key="1">
    <citation type="submission" date="2021-01" db="EMBL/GenBank/DDBJ databases">
        <authorList>
            <person name="Zahm M."/>
            <person name="Roques C."/>
            <person name="Cabau C."/>
            <person name="Klopp C."/>
            <person name="Donnadieu C."/>
            <person name="Jouanno E."/>
            <person name="Lampietro C."/>
            <person name="Louis A."/>
            <person name="Herpin A."/>
            <person name="Echchiki A."/>
            <person name="Berthelot C."/>
            <person name="Parey E."/>
            <person name="Roest-Crollius H."/>
            <person name="Braasch I."/>
            <person name="Postlethwait J."/>
            <person name="Bobe J."/>
            <person name="Montfort J."/>
            <person name="Bouchez O."/>
            <person name="Begum T."/>
            <person name="Mejri S."/>
            <person name="Adams A."/>
            <person name="Chen W.-J."/>
            <person name="Guiguen Y."/>
        </authorList>
    </citation>
    <scope>NUCLEOTIDE SEQUENCE</scope>
    <source>
        <strain evidence="7">YG-15Mar2019-1</strain>
        <tissue evidence="7">Brain</tissue>
    </source>
</reference>
<dbReference type="AlphaFoldDB" id="A0A9D3PPT5"/>
<feature type="compositionally biased region" description="Low complexity" evidence="5">
    <location>
        <begin position="271"/>
        <end position="296"/>
    </location>
</feature>
<dbReference type="PANTHER" id="PTHR46253">
    <property type="entry name" value="TGF-BETA-ACTIVATED KINASE 1 AND MAP3K7-BINDING PROTEIN TAB"/>
    <property type="match status" value="1"/>
</dbReference>
<keyword evidence="8" id="KW-1185">Reference proteome</keyword>
<feature type="region of interest" description="Disordered" evidence="5">
    <location>
        <begin position="35"/>
        <end position="54"/>
    </location>
</feature>
<dbReference type="SUPFAM" id="SSF90209">
    <property type="entry name" value="Ran binding protein zinc finger-like"/>
    <property type="match status" value="1"/>
</dbReference>
<dbReference type="PROSITE" id="PS01358">
    <property type="entry name" value="ZF_RANBP2_1"/>
    <property type="match status" value="1"/>
</dbReference>
<evidence type="ECO:0000256" key="4">
    <source>
        <dbReference type="PROSITE-ProRule" id="PRU00322"/>
    </source>
</evidence>
<feature type="region of interest" description="Disordered" evidence="5">
    <location>
        <begin position="628"/>
        <end position="667"/>
    </location>
</feature>
<evidence type="ECO:0000256" key="2">
    <source>
        <dbReference type="ARBA" id="ARBA00022771"/>
    </source>
</evidence>
<dbReference type="Gene3D" id="1.10.8.10">
    <property type="entry name" value="DNA helicase RuvA subunit, C-terminal domain"/>
    <property type="match status" value="1"/>
</dbReference>
<dbReference type="EMBL" id="JAFDVH010000013">
    <property type="protein sequence ID" value="KAG7465686.1"/>
    <property type="molecule type" value="Genomic_DNA"/>
</dbReference>
<name>A0A9D3PPT5_MEGAT</name>
<feature type="region of interest" description="Disordered" evidence="5">
    <location>
        <begin position="72"/>
        <end position="101"/>
    </location>
</feature>
<dbReference type="PROSITE" id="PS50199">
    <property type="entry name" value="ZF_RANBP2_2"/>
    <property type="match status" value="1"/>
</dbReference>
<dbReference type="Proteomes" id="UP001046870">
    <property type="component" value="Chromosome 13"/>
</dbReference>
<keyword evidence="1" id="KW-0479">Metal-binding</keyword>
<dbReference type="GO" id="GO:0070530">
    <property type="term" value="F:K63-linked polyubiquitin modification-dependent protein binding"/>
    <property type="evidence" value="ECO:0007669"/>
    <property type="project" value="TreeGrafter"/>
</dbReference>
<evidence type="ECO:0000256" key="3">
    <source>
        <dbReference type="ARBA" id="ARBA00022833"/>
    </source>
</evidence>
<feature type="region of interest" description="Disordered" evidence="5">
    <location>
        <begin position="211"/>
        <end position="301"/>
    </location>
</feature>
<protein>
    <recommendedName>
        <fullName evidence="6">RanBP2-type domain-containing protein</fullName>
    </recommendedName>
</protein>
<feature type="compositionally biased region" description="Polar residues" evidence="5">
    <location>
        <begin position="388"/>
        <end position="399"/>
    </location>
</feature>
<feature type="compositionally biased region" description="Low complexity" evidence="5">
    <location>
        <begin position="221"/>
        <end position="250"/>
    </location>
</feature>
<dbReference type="Gene3D" id="2.30.30.380">
    <property type="entry name" value="Zn-finger domain of Sec23/24"/>
    <property type="match status" value="1"/>
</dbReference>
<evidence type="ECO:0000313" key="7">
    <source>
        <dbReference type="EMBL" id="KAG7465686.1"/>
    </source>
</evidence>
<feature type="region of interest" description="Disordered" evidence="5">
    <location>
        <begin position="502"/>
        <end position="531"/>
    </location>
</feature>
<evidence type="ECO:0000256" key="5">
    <source>
        <dbReference type="SAM" id="MobiDB-lite"/>
    </source>
</evidence>
<feature type="region of interest" description="Disordered" evidence="5">
    <location>
        <begin position="317"/>
        <end position="358"/>
    </location>
</feature>
<evidence type="ECO:0000256" key="1">
    <source>
        <dbReference type="ARBA" id="ARBA00022723"/>
    </source>
</evidence>
<dbReference type="OrthoDB" id="6288762at2759"/>
<feature type="compositionally biased region" description="Basic and acidic residues" evidence="5">
    <location>
        <begin position="502"/>
        <end position="527"/>
    </location>
</feature>
<dbReference type="InterPro" id="IPR001876">
    <property type="entry name" value="Znf_RanBP2"/>
</dbReference>
<keyword evidence="2 4" id="KW-0863">Zinc-finger</keyword>
<feature type="domain" description="RanBP2-type" evidence="6">
    <location>
        <begin position="670"/>
        <end position="700"/>
    </location>
</feature>
<organism evidence="7 8">
    <name type="scientific">Megalops atlanticus</name>
    <name type="common">Tarpon</name>
    <name type="synonym">Clupea gigantea</name>
    <dbReference type="NCBI Taxonomy" id="7932"/>
    <lineage>
        <taxon>Eukaryota</taxon>
        <taxon>Metazoa</taxon>
        <taxon>Chordata</taxon>
        <taxon>Craniata</taxon>
        <taxon>Vertebrata</taxon>
        <taxon>Euteleostomi</taxon>
        <taxon>Actinopterygii</taxon>
        <taxon>Neopterygii</taxon>
        <taxon>Teleostei</taxon>
        <taxon>Elopiformes</taxon>
        <taxon>Megalopidae</taxon>
        <taxon>Megalops</taxon>
    </lineage>
</organism>
<feature type="region of interest" description="Disordered" evidence="5">
    <location>
        <begin position="371"/>
        <end position="413"/>
    </location>
</feature>
<evidence type="ECO:0000259" key="6">
    <source>
        <dbReference type="PROSITE" id="PS50199"/>
    </source>
</evidence>